<sequence length="332" mass="37654">MAPLNATECILFLLYPPTNLDAPVVIEAFKKCSDKMYAAQGVPDYNPQTCPHKQLLFVHIRLMVLNDDNPTTFLKPLFEGKKKNGKPVHIKWLWENFSEAYITDWTCKEWHYAHVAGGWQSVVFDDDPGDEGLSDIEYEDSDDEFDDEDMSDVDSDEADELVDGKPFMNDHFGSVDNFGAYNDDFGTWPHKPFGVIGPQAAHVAAVEEQVIQFGVIDPVAIAHRIAEFMNLGDLKILHVPATHLLNHEEAVELADSLRRVKLLTIPDRDRKCPFCWGRFGEDDDGNSLAAEDVTANPVKTACGHMFHHDCFIEIVEKSSSNYPMWHWQQEED</sequence>
<feature type="region of interest" description="Disordered" evidence="1">
    <location>
        <begin position="132"/>
        <end position="152"/>
    </location>
</feature>
<proteinExistence type="predicted"/>
<accession>A0A6G1J735</accession>
<dbReference type="Gene3D" id="3.30.40.10">
    <property type="entry name" value="Zinc/RING finger domain, C3HC4 (zinc finger)"/>
    <property type="match status" value="1"/>
</dbReference>
<evidence type="ECO:0000313" key="2">
    <source>
        <dbReference type="EMBL" id="KAF2686364.1"/>
    </source>
</evidence>
<evidence type="ECO:0000313" key="3">
    <source>
        <dbReference type="Proteomes" id="UP000799291"/>
    </source>
</evidence>
<reference evidence="2" key="1">
    <citation type="journal article" date="2020" name="Stud. Mycol.">
        <title>101 Dothideomycetes genomes: a test case for predicting lifestyles and emergence of pathogens.</title>
        <authorList>
            <person name="Haridas S."/>
            <person name="Albert R."/>
            <person name="Binder M."/>
            <person name="Bloem J."/>
            <person name="Labutti K."/>
            <person name="Salamov A."/>
            <person name="Andreopoulos B."/>
            <person name="Baker S."/>
            <person name="Barry K."/>
            <person name="Bills G."/>
            <person name="Bluhm B."/>
            <person name="Cannon C."/>
            <person name="Castanera R."/>
            <person name="Culley D."/>
            <person name="Daum C."/>
            <person name="Ezra D."/>
            <person name="Gonzalez J."/>
            <person name="Henrissat B."/>
            <person name="Kuo A."/>
            <person name="Liang C."/>
            <person name="Lipzen A."/>
            <person name="Lutzoni F."/>
            <person name="Magnuson J."/>
            <person name="Mondo S."/>
            <person name="Nolan M."/>
            <person name="Ohm R."/>
            <person name="Pangilinan J."/>
            <person name="Park H.-J."/>
            <person name="Ramirez L."/>
            <person name="Alfaro M."/>
            <person name="Sun H."/>
            <person name="Tritt A."/>
            <person name="Yoshinaga Y."/>
            <person name="Zwiers L.-H."/>
            <person name="Turgeon B."/>
            <person name="Goodwin S."/>
            <person name="Spatafora J."/>
            <person name="Crous P."/>
            <person name="Grigoriev I."/>
        </authorList>
    </citation>
    <scope>NUCLEOTIDE SEQUENCE</scope>
    <source>
        <strain evidence="2">CBS 122367</strain>
    </source>
</reference>
<dbReference type="Proteomes" id="UP000799291">
    <property type="component" value="Unassembled WGS sequence"/>
</dbReference>
<keyword evidence="3" id="KW-1185">Reference proteome</keyword>
<dbReference type="SUPFAM" id="SSF57850">
    <property type="entry name" value="RING/U-box"/>
    <property type="match status" value="1"/>
</dbReference>
<dbReference type="EMBL" id="MU005577">
    <property type="protein sequence ID" value="KAF2686364.1"/>
    <property type="molecule type" value="Genomic_DNA"/>
</dbReference>
<dbReference type="InterPro" id="IPR013083">
    <property type="entry name" value="Znf_RING/FYVE/PHD"/>
</dbReference>
<evidence type="ECO:0008006" key="4">
    <source>
        <dbReference type="Google" id="ProtNLM"/>
    </source>
</evidence>
<evidence type="ECO:0000256" key="1">
    <source>
        <dbReference type="SAM" id="MobiDB-lite"/>
    </source>
</evidence>
<protein>
    <recommendedName>
        <fullName evidence="4">RING-type domain-containing protein</fullName>
    </recommendedName>
</protein>
<gene>
    <name evidence="2" type="ORF">K458DRAFT_387372</name>
</gene>
<dbReference type="AlphaFoldDB" id="A0A6G1J735"/>
<name>A0A6G1J735_9PLEO</name>
<organism evidence="2 3">
    <name type="scientific">Lentithecium fluviatile CBS 122367</name>
    <dbReference type="NCBI Taxonomy" id="1168545"/>
    <lineage>
        <taxon>Eukaryota</taxon>
        <taxon>Fungi</taxon>
        <taxon>Dikarya</taxon>
        <taxon>Ascomycota</taxon>
        <taxon>Pezizomycotina</taxon>
        <taxon>Dothideomycetes</taxon>
        <taxon>Pleosporomycetidae</taxon>
        <taxon>Pleosporales</taxon>
        <taxon>Massarineae</taxon>
        <taxon>Lentitheciaceae</taxon>
        <taxon>Lentithecium</taxon>
    </lineage>
</organism>